<dbReference type="InterPro" id="IPR030963">
    <property type="entry name" value="DHQ_synth_fam"/>
</dbReference>
<dbReference type="GO" id="GO:0046872">
    <property type="term" value="F:metal ion binding"/>
    <property type="evidence" value="ECO:0007669"/>
    <property type="project" value="UniProtKB-KW"/>
</dbReference>
<evidence type="ECO:0000256" key="1">
    <source>
        <dbReference type="ARBA" id="ARBA00001393"/>
    </source>
</evidence>
<feature type="binding site" evidence="17">
    <location>
        <position position="152"/>
    </location>
    <ligand>
        <name>NAD(+)</name>
        <dbReference type="ChEBI" id="CHEBI:57540"/>
    </ligand>
</feature>
<evidence type="ECO:0000256" key="8">
    <source>
        <dbReference type="ARBA" id="ARBA00022490"/>
    </source>
</evidence>
<evidence type="ECO:0000313" key="21">
    <source>
        <dbReference type="Proteomes" id="UP000198577"/>
    </source>
</evidence>
<feature type="binding site" evidence="17">
    <location>
        <position position="248"/>
    </location>
    <ligand>
        <name>Zn(2+)</name>
        <dbReference type="ChEBI" id="CHEBI:29105"/>
    </ligand>
</feature>
<keyword evidence="15 17" id="KW-0456">Lyase</keyword>
<dbReference type="GO" id="GO:0000166">
    <property type="term" value="F:nucleotide binding"/>
    <property type="evidence" value="ECO:0007669"/>
    <property type="project" value="UniProtKB-KW"/>
</dbReference>
<feature type="binding site" evidence="17">
    <location>
        <begin position="130"/>
        <end position="131"/>
    </location>
    <ligand>
        <name>NAD(+)</name>
        <dbReference type="ChEBI" id="CHEBI:57540"/>
    </ligand>
</feature>
<dbReference type="FunFam" id="3.40.50.1970:FF:000001">
    <property type="entry name" value="3-dehydroquinate synthase"/>
    <property type="match status" value="1"/>
</dbReference>
<feature type="binding site" evidence="17">
    <location>
        <begin position="170"/>
        <end position="173"/>
    </location>
    <ligand>
        <name>NAD(+)</name>
        <dbReference type="ChEBI" id="CHEBI:57540"/>
    </ligand>
</feature>
<dbReference type="GO" id="GO:0003856">
    <property type="term" value="F:3-dehydroquinate synthase activity"/>
    <property type="evidence" value="ECO:0007669"/>
    <property type="project" value="UniProtKB-UniRule"/>
</dbReference>
<dbReference type="PIRSF" id="PIRSF001455">
    <property type="entry name" value="DHQ_synth"/>
    <property type="match status" value="1"/>
</dbReference>
<evidence type="ECO:0000256" key="3">
    <source>
        <dbReference type="ARBA" id="ARBA00004496"/>
    </source>
</evidence>
<sequence>MQTIIVDLQERAYPIHIAPEGWEALPHAIDGTIKGKKVMVVCDENTHRLYYSPVKSMLEAKGYTVYQAVVPPGEASKSFEQAQALYTKALEANLDRSSTIVALGGGVVGDLAGFIAATYMRGIGFIQIPTSLLAQVDSSVGGKVAINHPLAKNIIGAFYQPRMVFINPRTLSTLPPREFATGMAELIKHAFIADGDFITWLEQNMEALLSCDVQALTHALYRSCSIKARVVEQDEREAGLRMILNFGHTIGHAIESATGYSKYTHGEAVAMGMVYEAKIAVHRGLIGREYVERLSSLLERAGLPTRLEAADWGLIIQRMAYDKKNVDSRIVFVLPTGYGKVEVFKDVAMDEVRWALTGREKKEGK</sequence>
<evidence type="ECO:0000256" key="12">
    <source>
        <dbReference type="ARBA" id="ARBA00022833"/>
    </source>
</evidence>
<evidence type="ECO:0000256" key="11">
    <source>
        <dbReference type="ARBA" id="ARBA00022741"/>
    </source>
</evidence>
<dbReference type="EMBL" id="FOXR01000029">
    <property type="protein sequence ID" value="SFQ34115.1"/>
    <property type="molecule type" value="Genomic_DNA"/>
</dbReference>
<comment type="subcellular location">
    <subcellularLocation>
        <location evidence="3 17">Cytoplasm</location>
    </subcellularLocation>
</comment>
<evidence type="ECO:0000259" key="19">
    <source>
        <dbReference type="Pfam" id="PF24621"/>
    </source>
</evidence>
<dbReference type="OrthoDB" id="9806583at2"/>
<dbReference type="STRING" id="937334.SAMN05444406_12921"/>
<keyword evidence="11 17" id="KW-0547">Nucleotide-binding</keyword>
<evidence type="ECO:0000256" key="6">
    <source>
        <dbReference type="ARBA" id="ARBA00013031"/>
    </source>
</evidence>
<feature type="domain" description="3-dehydroquinate synthase C-terminal" evidence="19">
    <location>
        <begin position="182"/>
        <end position="325"/>
    </location>
</feature>
<dbReference type="CDD" id="cd08195">
    <property type="entry name" value="DHQS"/>
    <property type="match status" value="1"/>
</dbReference>
<keyword evidence="10 17" id="KW-0479">Metal-binding</keyword>
<name>A0A1I5XQ81_9FIRM</name>
<keyword evidence="8 17" id="KW-0963">Cytoplasm</keyword>
<feature type="binding site" evidence="17">
    <location>
        <position position="265"/>
    </location>
    <ligand>
        <name>Zn(2+)</name>
        <dbReference type="ChEBI" id="CHEBI:29105"/>
    </ligand>
</feature>
<comment type="caution">
    <text evidence="17">Lacks conserved residue(s) required for the propagation of feature annotation.</text>
</comment>
<evidence type="ECO:0000256" key="2">
    <source>
        <dbReference type="ARBA" id="ARBA00001911"/>
    </source>
</evidence>
<dbReference type="EC" id="4.2.3.4" evidence="6 17"/>
<dbReference type="UniPathway" id="UPA00053">
    <property type="reaction ID" value="UER00085"/>
</dbReference>
<evidence type="ECO:0000259" key="18">
    <source>
        <dbReference type="Pfam" id="PF01761"/>
    </source>
</evidence>
<dbReference type="InterPro" id="IPR016037">
    <property type="entry name" value="DHQ_synth_AroB"/>
</dbReference>
<dbReference type="GO" id="GO:0009423">
    <property type="term" value="P:chorismate biosynthetic process"/>
    <property type="evidence" value="ECO:0007669"/>
    <property type="project" value="UniProtKB-UniRule"/>
</dbReference>
<dbReference type="Pfam" id="PF01761">
    <property type="entry name" value="DHQ_synthase"/>
    <property type="match status" value="1"/>
</dbReference>
<evidence type="ECO:0000256" key="15">
    <source>
        <dbReference type="ARBA" id="ARBA00023239"/>
    </source>
</evidence>
<feature type="binding site" evidence="17">
    <location>
        <position position="143"/>
    </location>
    <ligand>
        <name>NAD(+)</name>
        <dbReference type="ChEBI" id="CHEBI:57540"/>
    </ligand>
</feature>
<evidence type="ECO:0000256" key="7">
    <source>
        <dbReference type="ARBA" id="ARBA00017684"/>
    </source>
</evidence>
<dbReference type="PANTHER" id="PTHR43622">
    <property type="entry name" value="3-DEHYDROQUINATE SYNTHASE"/>
    <property type="match status" value="1"/>
</dbReference>
<dbReference type="Gene3D" id="1.20.1090.10">
    <property type="entry name" value="Dehydroquinate synthase-like - alpha domain"/>
    <property type="match status" value="1"/>
</dbReference>
<evidence type="ECO:0000256" key="16">
    <source>
        <dbReference type="ARBA" id="ARBA00023285"/>
    </source>
</evidence>
<keyword evidence="12 17" id="KW-0862">Zinc</keyword>
<dbReference type="Proteomes" id="UP000198577">
    <property type="component" value="Unassembled WGS sequence"/>
</dbReference>
<comment type="function">
    <text evidence="17">Catalyzes the conversion of 3-deoxy-D-arabino-heptulosonate 7-phosphate (DAHP) to dehydroquinate (DHQ).</text>
</comment>
<proteinExistence type="inferred from homology"/>
<comment type="similarity">
    <text evidence="5 17">Belongs to the sugar phosphate cyclases superfamily. Dehydroquinate synthase family.</text>
</comment>
<evidence type="ECO:0000256" key="9">
    <source>
        <dbReference type="ARBA" id="ARBA00022605"/>
    </source>
</evidence>
<dbReference type="HAMAP" id="MF_00110">
    <property type="entry name" value="DHQ_synthase"/>
    <property type="match status" value="1"/>
</dbReference>
<dbReference type="GO" id="GO:0009073">
    <property type="term" value="P:aromatic amino acid family biosynthetic process"/>
    <property type="evidence" value="ECO:0007669"/>
    <property type="project" value="UniProtKB-KW"/>
</dbReference>
<dbReference type="GO" id="GO:0005737">
    <property type="term" value="C:cytoplasm"/>
    <property type="evidence" value="ECO:0007669"/>
    <property type="project" value="UniProtKB-SubCell"/>
</dbReference>
<evidence type="ECO:0000256" key="13">
    <source>
        <dbReference type="ARBA" id="ARBA00023027"/>
    </source>
</evidence>
<dbReference type="GO" id="GO:0008652">
    <property type="term" value="P:amino acid biosynthetic process"/>
    <property type="evidence" value="ECO:0007669"/>
    <property type="project" value="UniProtKB-KW"/>
</dbReference>
<protein>
    <recommendedName>
        <fullName evidence="7 17">3-dehydroquinate synthase</fullName>
        <shortName evidence="17">DHQS</shortName>
        <ecNumber evidence="6 17">4.2.3.4</ecNumber>
    </recommendedName>
</protein>
<evidence type="ECO:0000313" key="20">
    <source>
        <dbReference type="EMBL" id="SFQ34115.1"/>
    </source>
</evidence>
<comment type="catalytic activity">
    <reaction evidence="1 17">
        <text>7-phospho-2-dehydro-3-deoxy-D-arabino-heptonate = 3-dehydroquinate + phosphate</text>
        <dbReference type="Rhea" id="RHEA:21968"/>
        <dbReference type="ChEBI" id="CHEBI:32364"/>
        <dbReference type="ChEBI" id="CHEBI:43474"/>
        <dbReference type="ChEBI" id="CHEBI:58394"/>
        <dbReference type="EC" id="4.2.3.4"/>
    </reaction>
</comment>
<dbReference type="SUPFAM" id="SSF56796">
    <property type="entry name" value="Dehydroquinate synthase-like"/>
    <property type="match status" value="1"/>
</dbReference>
<comment type="cofactor">
    <cofactor evidence="17">
        <name>Co(2+)</name>
        <dbReference type="ChEBI" id="CHEBI:48828"/>
    </cofactor>
    <cofactor evidence="17">
        <name>Zn(2+)</name>
        <dbReference type="ChEBI" id="CHEBI:29105"/>
    </cofactor>
    <text evidence="17">Binds 1 divalent metal cation per subunit. Can use either Co(2+) or Zn(2+).</text>
</comment>
<accession>A0A1I5XQ81</accession>
<keyword evidence="9 17" id="KW-0028">Amino-acid biosynthesis</keyword>
<organism evidence="20 21">
    <name type="scientific">Caldicoprobacter faecalis</name>
    <dbReference type="NCBI Taxonomy" id="937334"/>
    <lineage>
        <taxon>Bacteria</taxon>
        <taxon>Bacillati</taxon>
        <taxon>Bacillota</taxon>
        <taxon>Clostridia</taxon>
        <taxon>Caldicoprobacterales</taxon>
        <taxon>Caldicoprobacteraceae</taxon>
        <taxon>Caldicoprobacter</taxon>
    </lineage>
</organism>
<feature type="binding site" evidence="17">
    <location>
        <position position="185"/>
    </location>
    <ligand>
        <name>Zn(2+)</name>
        <dbReference type="ChEBI" id="CHEBI:29105"/>
    </ligand>
</feature>
<keyword evidence="13 17" id="KW-0520">NAD</keyword>
<dbReference type="InterPro" id="IPR050071">
    <property type="entry name" value="Dehydroquinate_synthase"/>
</dbReference>
<evidence type="ECO:0000256" key="14">
    <source>
        <dbReference type="ARBA" id="ARBA00023141"/>
    </source>
</evidence>
<dbReference type="RefSeq" id="WP_092282642.1">
    <property type="nucleotide sequence ID" value="NZ_FOXR01000029.1"/>
</dbReference>
<comment type="cofactor">
    <cofactor evidence="2 17">
        <name>NAD(+)</name>
        <dbReference type="ChEBI" id="CHEBI:57540"/>
    </cofactor>
</comment>
<dbReference type="NCBIfam" id="TIGR01357">
    <property type="entry name" value="aroB"/>
    <property type="match status" value="1"/>
</dbReference>
<dbReference type="Gene3D" id="3.40.50.1970">
    <property type="match status" value="1"/>
</dbReference>
<evidence type="ECO:0000256" key="5">
    <source>
        <dbReference type="ARBA" id="ARBA00005412"/>
    </source>
</evidence>
<feature type="domain" description="3-dehydroquinate synthase N-terminal" evidence="18">
    <location>
        <begin position="68"/>
        <end position="180"/>
    </location>
</feature>
<keyword evidence="14 17" id="KW-0057">Aromatic amino acid biosynthesis</keyword>
<evidence type="ECO:0000256" key="17">
    <source>
        <dbReference type="HAMAP-Rule" id="MF_00110"/>
    </source>
</evidence>
<evidence type="ECO:0000256" key="4">
    <source>
        <dbReference type="ARBA" id="ARBA00004661"/>
    </source>
</evidence>
<keyword evidence="16 17" id="KW-0170">Cobalt</keyword>
<dbReference type="InterPro" id="IPR056179">
    <property type="entry name" value="DHQS_C"/>
</dbReference>
<comment type="pathway">
    <text evidence="4 17">Metabolic intermediate biosynthesis; chorismate biosynthesis; chorismate from D-erythrose 4-phosphate and phosphoenolpyruvate: step 2/7.</text>
</comment>
<dbReference type="InterPro" id="IPR030960">
    <property type="entry name" value="DHQS/DOIS_N"/>
</dbReference>
<dbReference type="AlphaFoldDB" id="A0A1I5XQ81"/>
<reference evidence="20 21" key="1">
    <citation type="submission" date="2016-10" db="EMBL/GenBank/DDBJ databases">
        <authorList>
            <person name="de Groot N.N."/>
        </authorList>
    </citation>
    <scope>NUCLEOTIDE SEQUENCE [LARGE SCALE GENOMIC DNA]</scope>
    <source>
        <strain evidence="20 21">DSM 20678</strain>
    </source>
</reference>
<dbReference type="Pfam" id="PF24621">
    <property type="entry name" value="DHQS_C"/>
    <property type="match status" value="1"/>
</dbReference>
<keyword evidence="21" id="KW-1185">Reference proteome</keyword>
<dbReference type="PANTHER" id="PTHR43622:SF7">
    <property type="entry name" value="3-DEHYDROQUINATE SYNTHASE, CHLOROPLASTIC"/>
    <property type="match status" value="1"/>
</dbReference>
<gene>
    <name evidence="17" type="primary">aroB</name>
    <name evidence="20" type="ORF">SAMN05444406_12921</name>
</gene>
<evidence type="ECO:0000256" key="10">
    <source>
        <dbReference type="ARBA" id="ARBA00022723"/>
    </source>
</evidence>
<feature type="binding site" evidence="17">
    <location>
        <begin position="106"/>
        <end position="110"/>
    </location>
    <ligand>
        <name>NAD(+)</name>
        <dbReference type="ChEBI" id="CHEBI:57540"/>
    </ligand>
</feature>